<protein>
    <recommendedName>
        <fullName evidence="5">S-layer protein</fullName>
    </recommendedName>
</protein>
<accession>A0ABS1H5Q7</accession>
<keyword evidence="4" id="KW-1185">Reference proteome</keyword>
<dbReference type="RefSeq" id="WP_200748570.1">
    <property type="nucleotide sequence ID" value="NZ_JAEOAH010000007.1"/>
</dbReference>
<dbReference type="Proteomes" id="UP000618943">
    <property type="component" value="Unassembled WGS sequence"/>
</dbReference>
<evidence type="ECO:0000256" key="1">
    <source>
        <dbReference type="ARBA" id="ARBA00022729"/>
    </source>
</evidence>
<evidence type="ECO:0000256" key="2">
    <source>
        <dbReference type="SAM" id="SignalP"/>
    </source>
</evidence>
<dbReference type="SUPFAM" id="SSF49373">
    <property type="entry name" value="Invasin/intimin cell-adhesion fragments"/>
    <property type="match status" value="1"/>
</dbReference>
<evidence type="ECO:0008006" key="5">
    <source>
        <dbReference type="Google" id="ProtNLM"/>
    </source>
</evidence>
<name>A0ABS1H5Q7_9BACL</name>
<reference evidence="3 4" key="1">
    <citation type="submission" date="2020-12" db="EMBL/GenBank/DDBJ databases">
        <title>YIM B01967 draft genome.</title>
        <authorList>
            <person name="Yan X."/>
        </authorList>
    </citation>
    <scope>NUCLEOTIDE SEQUENCE [LARGE SCALE GENOMIC DNA]</scope>
    <source>
        <strain evidence="3 4">YIM B01967</strain>
    </source>
</reference>
<evidence type="ECO:0000313" key="4">
    <source>
        <dbReference type="Proteomes" id="UP000618943"/>
    </source>
</evidence>
<feature type="signal peptide" evidence="2">
    <location>
        <begin position="1"/>
        <end position="30"/>
    </location>
</feature>
<proteinExistence type="predicted"/>
<gene>
    <name evidence="3" type="ORF">JFL43_07755</name>
</gene>
<feature type="chain" id="PRO_5045834248" description="S-layer protein" evidence="2">
    <location>
        <begin position="31"/>
        <end position="816"/>
    </location>
</feature>
<organism evidence="3 4">
    <name type="scientific">Viridibacillus soli</name>
    <dbReference type="NCBI Taxonomy" id="2798301"/>
    <lineage>
        <taxon>Bacteria</taxon>
        <taxon>Bacillati</taxon>
        <taxon>Bacillota</taxon>
        <taxon>Bacilli</taxon>
        <taxon>Bacillales</taxon>
        <taxon>Caryophanaceae</taxon>
        <taxon>Viridibacillus</taxon>
    </lineage>
</organism>
<dbReference type="InterPro" id="IPR008964">
    <property type="entry name" value="Invasin/intimin_cell_adhesion"/>
</dbReference>
<comment type="caution">
    <text evidence="3">The sequence shown here is derived from an EMBL/GenBank/DDBJ whole genome shotgun (WGS) entry which is preliminary data.</text>
</comment>
<dbReference type="EMBL" id="JAEOAH010000007">
    <property type="protein sequence ID" value="MBK3494752.1"/>
    <property type="molecule type" value="Genomic_DNA"/>
</dbReference>
<evidence type="ECO:0000313" key="3">
    <source>
        <dbReference type="EMBL" id="MBK3494752.1"/>
    </source>
</evidence>
<dbReference type="InterPro" id="IPR014755">
    <property type="entry name" value="Cu-Rt/internalin_Ig-like"/>
</dbReference>
<dbReference type="Gene3D" id="2.60.40.1220">
    <property type="match status" value="1"/>
</dbReference>
<sequence>MGKFNLKFVKPVASLVIGAAVLTGSFAATGASETAFAKEETVKVTKGKLVSVKSSKVVKGYKSYQNVLYKNGNKFTGLYKKTFYKSGKKGTGIYKSVYYIAGKKGAGWYGSGSAKKWYYNGKPLTGIEGKSNKLYVNGKVANGVVNYNGAEKLYKDGMVVSMVIGAVKAVNNTTVEVTFENAQNVSEVTAGRFAIEGLTISSATVKATDPKVVVLVTSAQEAGKAYNVAIDGGNSSIFFGVSAVIPTAIKLSTPSVQAVVGNQVTVEAQVEVAAGQSKAKIPVTFDVENSADATKKLTTEVLTDENGVASYSYTQSSFSNDTVSAYATKNVALKSSASKVYWGNNERLTIVDVTEGSTLANGAKKVYKVNVNPADVSSDTKGKYVNVTFAENVNVTLDKIDRKATVVESNNTTPYQTANGQVGAKVYVNTNGVGTFTVTGASTSVTPIVFANGKETRERLDVTGLQAKGSTVKFEIKHTIALNVEAIGTENASNASTERNVAVGGTYAANFGGRQYKATVTDLAGNKAPANIAVKVVLQGDTQTAHIFQAGKAVNLDRNGLYSLVTDKNGVVEFTVVNRKVGSYITPTVFIDNGSSTAVGRLDDADLQQVAPITYFNDAIVNTAKVKFYNAKGEEVTATRADSPVTVNYQTVDQNGLPYAPKVGGNVTFEFTTVFGTIILSNGIGKVITPGSPDNKQMVLIGKDGNISFTMKSSHAGILDIRATASDSIIESVATALNVTDQATAFEKVNSVTEITEMLSALYEIESFKAKLDRLTYANKTTIAKFVIEKRPAGTGYANQTDLEKEFNVKYNELNF</sequence>
<keyword evidence="1 2" id="KW-0732">Signal</keyword>